<gene>
    <name evidence="3" type="ORF">P154DRAFT_448023</name>
</gene>
<keyword evidence="4" id="KW-1185">Reference proteome</keyword>
<dbReference type="InterPro" id="IPR000210">
    <property type="entry name" value="BTB/POZ_dom"/>
</dbReference>
<name>A0A6A5W268_9PLEO</name>
<sequence length="280" mass="31837">IQSHQFTFFVGQEGKAIVVHAAAISATSQQLDALINGGMEESETRCARLEDVQVDDFIRFCEYAYRGDYTVPPWEHLPPEASSEPEKNQQSGSEADPAPEPDIEPIEPVEIPEARYEVTPTRTLSRTTLRAQFNGRKYLGGDGPKALMLEQFEPKSNSGADQNFTPVFLAHARLYCFAYIRLIAPLKALTLDKLHRTLMGFKLYTKRVGDIIELVRYVYSNPDLPDRSDNGQIDGLKNLVVEYIVCEIDWIGRRDEFLKYMEEGGEFVGDFWRLARDYIS</sequence>
<dbReference type="Gene3D" id="3.30.710.10">
    <property type="entry name" value="Potassium Channel Kv1.1, Chain A"/>
    <property type="match status" value="1"/>
</dbReference>
<reference evidence="3" key="1">
    <citation type="journal article" date="2020" name="Stud. Mycol.">
        <title>101 Dothideomycetes genomes: a test case for predicting lifestyles and emergence of pathogens.</title>
        <authorList>
            <person name="Haridas S."/>
            <person name="Albert R."/>
            <person name="Binder M."/>
            <person name="Bloem J."/>
            <person name="Labutti K."/>
            <person name="Salamov A."/>
            <person name="Andreopoulos B."/>
            <person name="Baker S."/>
            <person name="Barry K."/>
            <person name="Bills G."/>
            <person name="Bluhm B."/>
            <person name="Cannon C."/>
            <person name="Castanera R."/>
            <person name="Culley D."/>
            <person name="Daum C."/>
            <person name="Ezra D."/>
            <person name="Gonzalez J."/>
            <person name="Henrissat B."/>
            <person name="Kuo A."/>
            <person name="Liang C."/>
            <person name="Lipzen A."/>
            <person name="Lutzoni F."/>
            <person name="Magnuson J."/>
            <person name="Mondo S."/>
            <person name="Nolan M."/>
            <person name="Ohm R."/>
            <person name="Pangilinan J."/>
            <person name="Park H.-J."/>
            <person name="Ramirez L."/>
            <person name="Alfaro M."/>
            <person name="Sun H."/>
            <person name="Tritt A."/>
            <person name="Yoshinaga Y."/>
            <person name="Zwiers L.-H."/>
            <person name="Turgeon B."/>
            <person name="Goodwin S."/>
            <person name="Spatafora J."/>
            <person name="Crous P."/>
            <person name="Grigoriev I."/>
        </authorList>
    </citation>
    <scope>NUCLEOTIDE SEQUENCE</scope>
    <source>
        <strain evidence="3">CBS 123094</strain>
    </source>
</reference>
<feature type="domain" description="BTB" evidence="2">
    <location>
        <begin position="4"/>
        <end position="73"/>
    </location>
</feature>
<accession>A0A6A5W268</accession>
<dbReference type="PANTHER" id="PTHR47843">
    <property type="entry name" value="BTB DOMAIN-CONTAINING PROTEIN-RELATED"/>
    <property type="match status" value="1"/>
</dbReference>
<feature type="non-terminal residue" evidence="3">
    <location>
        <position position="1"/>
    </location>
</feature>
<organism evidence="3 4">
    <name type="scientific">Amniculicola lignicola CBS 123094</name>
    <dbReference type="NCBI Taxonomy" id="1392246"/>
    <lineage>
        <taxon>Eukaryota</taxon>
        <taxon>Fungi</taxon>
        <taxon>Dikarya</taxon>
        <taxon>Ascomycota</taxon>
        <taxon>Pezizomycotina</taxon>
        <taxon>Dothideomycetes</taxon>
        <taxon>Pleosporomycetidae</taxon>
        <taxon>Pleosporales</taxon>
        <taxon>Amniculicolaceae</taxon>
        <taxon>Amniculicola</taxon>
    </lineage>
</organism>
<dbReference type="Pfam" id="PF00651">
    <property type="entry name" value="BTB"/>
    <property type="match status" value="1"/>
</dbReference>
<evidence type="ECO:0000259" key="2">
    <source>
        <dbReference type="PROSITE" id="PS50097"/>
    </source>
</evidence>
<evidence type="ECO:0000313" key="3">
    <source>
        <dbReference type="EMBL" id="KAF1994261.1"/>
    </source>
</evidence>
<feature type="compositionally biased region" description="Acidic residues" evidence="1">
    <location>
        <begin position="97"/>
        <end position="107"/>
    </location>
</feature>
<feature type="region of interest" description="Disordered" evidence="1">
    <location>
        <begin position="74"/>
        <end position="119"/>
    </location>
</feature>
<evidence type="ECO:0000313" key="4">
    <source>
        <dbReference type="Proteomes" id="UP000799779"/>
    </source>
</evidence>
<dbReference type="CDD" id="cd18186">
    <property type="entry name" value="BTB_POZ_ZBTB_KLHL-like"/>
    <property type="match status" value="1"/>
</dbReference>
<dbReference type="Proteomes" id="UP000799779">
    <property type="component" value="Unassembled WGS sequence"/>
</dbReference>
<dbReference type="SUPFAM" id="SSF54695">
    <property type="entry name" value="POZ domain"/>
    <property type="match status" value="1"/>
</dbReference>
<dbReference type="OrthoDB" id="9997739at2759"/>
<dbReference type="InterPro" id="IPR011333">
    <property type="entry name" value="SKP1/BTB/POZ_sf"/>
</dbReference>
<evidence type="ECO:0000256" key="1">
    <source>
        <dbReference type="SAM" id="MobiDB-lite"/>
    </source>
</evidence>
<dbReference type="EMBL" id="ML977665">
    <property type="protein sequence ID" value="KAF1994261.1"/>
    <property type="molecule type" value="Genomic_DNA"/>
</dbReference>
<protein>
    <recommendedName>
        <fullName evidence="2">BTB domain-containing protein</fullName>
    </recommendedName>
</protein>
<dbReference type="AlphaFoldDB" id="A0A6A5W268"/>
<dbReference type="PANTHER" id="PTHR47843:SF5">
    <property type="entry name" value="BTB_POZ DOMAIN PROTEIN"/>
    <property type="match status" value="1"/>
</dbReference>
<proteinExistence type="predicted"/>
<dbReference type="PROSITE" id="PS50097">
    <property type="entry name" value="BTB"/>
    <property type="match status" value="1"/>
</dbReference>